<evidence type="ECO:0000313" key="2">
    <source>
        <dbReference type="Proteomes" id="UP000244948"/>
    </source>
</evidence>
<gene>
    <name evidence="1" type="ORF">DC082_00760</name>
</gene>
<organism evidence="1 2">
    <name type="scientific">Ignatzschineria indica</name>
    <dbReference type="NCBI Taxonomy" id="472583"/>
    <lineage>
        <taxon>Bacteria</taxon>
        <taxon>Pseudomonadati</taxon>
        <taxon>Pseudomonadota</taxon>
        <taxon>Gammaproteobacteria</taxon>
        <taxon>Cardiobacteriales</taxon>
        <taxon>Ignatzschineriaceae</taxon>
        <taxon>Ignatzschineria</taxon>
    </lineage>
</organism>
<comment type="caution">
    <text evidence="1">The sequence shown here is derived from an EMBL/GenBank/DDBJ whole genome shotgun (WGS) entry which is preliminary data.</text>
</comment>
<sequence length="103" mass="11542">MYKLLFFVPDSHLEVVKEAIFAAKGGEIGNYSHCAWQVLGEGQFKPLPGSNPYSGEVDQLKRVPEWRVELVVAKPYIHDAIAALKSAHPYETPAYDVIELLPF</sequence>
<dbReference type="Proteomes" id="UP000244948">
    <property type="component" value="Unassembled WGS sequence"/>
</dbReference>
<protein>
    <submittedName>
        <fullName evidence="1">NGG1p interacting factor NIF3</fullName>
    </submittedName>
</protein>
<name>A0A2U2ALN1_9GAMM</name>
<keyword evidence="2" id="KW-1185">Reference proteome</keyword>
<dbReference type="InterPro" id="IPR015867">
    <property type="entry name" value="N-reg_PII/ATP_PRibTrfase_C"/>
</dbReference>
<evidence type="ECO:0000313" key="1">
    <source>
        <dbReference type="EMBL" id="PWD84111.1"/>
    </source>
</evidence>
<reference evidence="1 2" key="1">
    <citation type="journal article" date="2018" name="Genome Announc.">
        <title>Ignatzschineria cameli sp. nov., isolated from necrotic foot tissue of dromedaries (Camelus dromedarius) and associated maggots (Wohlfahrtia species) in Dubai.</title>
        <authorList>
            <person name="Tsang C.C."/>
            <person name="Tang J.Y."/>
            <person name="Fong J.Y."/>
            <person name="Kinne J."/>
            <person name="Lee H.H."/>
            <person name="Joseph M."/>
            <person name="Jose S."/>
            <person name="Schuster R.K."/>
            <person name="Tang Y."/>
            <person name="Sivakumar S."/>
            <person name="Chen J.H."/>
            <person name="Teng J.L."/>
            <person name="Lau S.K."/>
            <person name="Wernery U."/>
            <person name="Woo P.C."/>
        </authorList>
    </citation>
    <scope>NUCLEOTIDE SEQUENCE [LARGE SCALE GENOMIC DNA]</scope>
    <source>
        <strain evidence="1 2">KCTC 22643</strain>
    </source>
</reference>
<dbReference type="RefSeq" id="WP_109235319.1">
    <property type="nucleotide sequence ID" value="NZ_BMXZ01000001.1"/>
</dbReference>
<dbReference type="PANTHER" id="PTHR41774">
    <property type="match status" value="1"/>
</dbReference>
<accession>A0A2U2ALN1</accession>
<dbReference type="EMBL" id="QEWR01000002">
    <property type="protein sequence ID" value="PWD84111.1"/>
    <property type="molecule type" value="Genomic_DNA"/>
</dbReference>
<dbReference type="AlphaFoldDB" id="A0A2U2ALN1"/>
<dbReference type="PANTHER" id="PTHR41774:SF1">
    <property type="entry name" value="NGG1P INTERACTING FACTOR NIF3"/>
    <property type="match status" value="1"/>
</dbReference>
<dbReference type="Gene3D" id="3.30.70.120">
    <property type="match status" value="1"/>
</dbReference>
<proteinExistence type="predicted"/>
<dbReference type="FunFam" id="3.30.70.120:FF:000006">
    <property type="entry name" value="GTP cyclohydrolase 1 type 2 homolog"/>
    <property type="match status" value="1"/>
</dbReference>
<dbReference type="SUPFAM" id="SSF102705">
    <property type="entry name" value="NIF3 (NGG1p interacting factor 3)-like"/>
    <property type="match status" value="1"/>
</dbReference>
<dbReference type="InterPro" id="IPR036069">
    <property type="entry name" value="DUF34/NIF3_sf"/>
</dbReference>